<dbReference type="GO" id="GO:0016740">
    <property type="term" value="F:transferase activity"/>
    <property type="evidence" value="ECO:0007669"/>
    <property type="project" value="UniProtKB-KW"/>
</dbReference>
<dbReference type="STRING" id="887144.BJF91_11965"/>
<dbReference type="Proteomes" id="UP000544107">
    <property type="component" value="Unassembled WGS sequence"/>
</dbReference>
<comment type="caution">
    <text evidence="2">The sequence shown here is derived from an EMBL/GenBank/DDBJ whole genome shotgun (WGS) entry which is preliminary data.</text>
</comment>
<organism evidence="2 3">
    <name type="scientific">Allorhizobium taibaishanense</name>
    <dbReference type="NCBI Taxonomy" id="887144"/>
    <lineage>
        <taxon>Bacteria</taxon>
        <taxon>Pseudomonadati</taxon>
        <taxon>Pseudomonadota</taxon>
        <taxon>Alphaproteobacteria</taxon>
        <taxon>Hyphomicrobiales</taxon>
        <taxon>Rhizobiaceae</taxon>
        <taxon>Rhizobium/Agrobacterium group</taxon>
        <taxon>Allorhizobium</taxon>
    </lineage>
</organism>
<dbReference type="CDD" id="cd03801">
    <property type="entry name" value="GT4_PimA-like"/>
    <property type="match status" value="1"/>
</dbReference>
<accession>A0A1Q9A639</accession>
<evidence type="ECO:0000313" key="3">
    <source>
        <dbReference type="Proteomes" id="UP000185598"/>
    </source>
</evidence>
<evidence type="ECO:0000313" key="1">
    <source>
        <dbReference type="EMBL" id="MBB4008835.1"/>
    </source>
</evidence>
<reference evidence="1 4" key="2">
    <citation type="submission" date="2020-08" db="EMBL/GenBank/DDBJ databases">
        <title>Genomic Encyclopedia of Type Strains, Phase IV (KMG-IV): sequencing the most valuable type-strain genomes for metagenomic binning, comparative biology and taxonomic classification.</title>
        <authorList>
            <person name="Goeker M."/>
        </authorList>
    </citation>
    <scope>NUCLEOTIDE SEQUENCE [LARGE SCALE GENOMIC DNA]</scope>
    <source>
        <strain evidence="1 4">DSM 100021</strain>
    </source>
</reference>
<name>A0A1Q9A639_9HYPH</name>
<gene>
    <name evidence="2" type="ORF">BJF91_11965</name>
    <name evidence="1" type="ORF">GGQ71_003115</name>
</gene>
<proteinExistence type="predicted"/>
<keyword evidence="3" id="KW-1185">Reference proteome</keyword>
<protein>
    <submittedName>
        <fullName evidence="1">Glycosyltransferase involved in cell wall biosynthesis</fullName>
    </submittedName>
</protein>
<dbReference type="SUPFAM" id="SSF53756">
    <property type="entry name" value="UDP-Glycosyltransferase/glycogen phosphorylase"/>
    <property type="match status" value="1"/>
</dbReference>
<dbReference type="Gene3D" id="3.40.50.2000">
    <property type="entry name" value="Glycogen Phosphorylase B"/>
    <property type="match status" value="2"/>
</dbReference>
<evidence type="ECO:0000313" key="4">
    <source>
        <dbReference type="Proteomes" id="UP000544107"/>
    </source>
</evidence>
<keyword evidence="1" id="KW-0808">Transferase</keyword>
<dbReference type="OrthoDB" id="5354021at2"/>
<dbReference type="Proteomes" id="UP000185598">
    <property type="component" value="Unassembled WGS sequence"/>
</dbReference>
<reference evidence="2 3" key="1">
    <citation type="submission" date="2016-09" db="EMBL/GenBank/DDBJ databases">
        <title>Rhizobium oryziradicis sp. nov., isolated from the root of rice.</title>
        <authorList>
            <person name="Zhao J."/>
            <person name="Zhang X."/>
        </authorList>
    </citation>
    <scope>NUCLEOTIDE SEQUENCE [LARGE SCALE GENOMIC DNA]</scope>
    <source>
        <strain evidence="2 3">14971</strain>
    </source>
</reference>
<sequence>MNFLFIDPFGGDYDPKTPLKAPLGGTQSAVVYLAEELVKAGAGVTLMNEPVTERTVRGVRLALGGTVGREGFDQFDVVVVVSLAAGVKFRQVVPPHIPIVIYCHHAADQPAVAGLRAAAERDIWDAYVMVSHWQLNQYADTFGIDRSRAVVIGNAVSPAFLAQPLQAPWYETGAPPVLTYTSTPFRGLDILLAAFPTIRVRLPGAELKVFSGMNVYGMGGEGDTNAYLYELARNLNGVRYHSSVPQQDLAVALKDVAALTYPSTFAETFCISAVEALASGADVITTRLGALPEVLDGLAHFMEMAPSYPGLVKAYIDFASEALLAMKRDPAATSARRHERTQHVRTHFTWARRAQQWLDLASQLKSRKA</sequence>
<dbReference type="PANTHER" id="PTHR12526">
    <property type="entry name" value="GLYCOSYLTRANSFERASE"/>
    <property type="match status" value="1"/>
</dbReference>
<evidence type="ECO:0000313" key="2">
    <source>
        <dbReference type="EMBL" id="OLP50053.1"/>
    </source>
</evidence>
<dbReference type="RefSeq" id="WP_075613946.1">
    <property type="nucleotide sequence ID" value="NZ_JACIED010000003.1"/>
</dbReference>
<dbReference type="Pfam" id="PF13692">
    <property type="entry name" value="Glyco_trans_1_4"/>
    <property type="match status" value="1"/>
</dbReference>
<dbReference type="EMBL" id="MKIN01000021">
    <property type="protein sequence ID" value="OLP50053.1"/>
    <property type="molecule type" value="Genomic_DNA"/>
</dbReference>
<dbReference type="EMBL" id="JACIED010000003">
    <property type="protein sequence ID" value="MBB4008835.1"/>
    <property type="molecule type" value="Genomic_DNA"/>
</dbReference>
<dbReference type="AlphaFoldDB" id="A0A1Q9A639"/>